<dbReference type="InterPro" id="IPR019533">
    <property type="entry name" value="Peptidase_S26"/>
</dbReference>
<dbReference type="GO" id="GO:0004252">
    <property type="term" value="F:serine-type endopeptidase activity"/>
    <property type="evidence" value="ECO:0007669"/>
    <property type="project" value="InterPro"/>
</dbReference>
<dbReference type="GO" id="GO:0006465">
    <property type="term" value="P:signal peptide processing"/>
    <property type="evidence" value="ECO:0007669"/>
    <property type="project" value="InterPro"/>
</dbReference>
<comment type="caution">
    <text evidence="10">The sequence shown here is derived from an EMBL/GenBank/DDBJ whole genome shotgun (WGS) entry which is preliminary data.</text>
</comment>
<dbReference type="PROSITE" id="PS00761">
    <property type="entry name" value="SPASE_I_3"/>
    <property type="match status" value="1"/>
</dbReference>
<evidence type="ECO:0000256" key="3">
    <source>
        <dbReference type="ARBA" id="ARBA00009370"/>
    </source>
</evidence>
<dbReference type="InterPro" id="IPR000223">
    <property type="entry name" value="Pept_S26A_signal_pept_1"/>
</dbReference>
<dbReference type="PANTHER" id="PTHR43390:SF1">
    <property type="entry name" value="CHLOROPLAST PROCESSING PEPTIDASE"/>
    <property type="match status" value="1"/>
</dbReference>
<dbReference type="GO" id="GO:0005886">
    <property type="term" value="C:plasma membrane"/>
    <property type="evidence" value="ECO:0007669"/>
    <property type="project" value="UniProtKB-SubCell"/>
</dbReference>
<evidence type="ECO:0000256" key="4">
    <source>
        <dbReference type="ARBA" id="ARBA00013208"/>
    </source>
</evidence>
<accession>A0A4S4C144</accession>
<dbReference type="InterPro" id="IPR036286">
    <property type="entry name" value="LexA/Signal_pep-like_sf"/>
</dbReference>
<dbReference type="PANTHER" id="PTHR43390">
    <property type="entry name" value="SIGNAL PEPTIDASE I"/>
    <property type="match status" value="1"/>
</dbReference>
<dbReference type="GO" id="GO:0009003">
    <property type="term" value="F:signal peptidase activity"/>
    <property type="evidence" value="ECO:0007669"/>
    <property type="project" value="UniProtKB-EC"/>
</dbReference>
<organism evidence="10 11">
    <name type="scientific">Cohnella fermenti</name>
    <dbReference type="NCBI Taxonomy" id="2565925"/>
    <lineage>
        <taxon>Bacteria</taxon>
        <taxon>Bacillati</taxon>
        <taxon>Bacillota</taxon>
        <taxon>Bacilli</taxon>
        <taxon>Bacillales</taxon>
        <taxon>Paenibacillaceae</taxon>
        <taxon>Cohnella</taxon>
    </lineage>
</organism>
<dbReference type="RefSeq" id="WP_136369495.1">
    <property type="nucleotide sequence ID" value="NZ_SSOB01000009.1"/>
</dbReference>
<evidence type="ECO:0000256" key="8">
    <source>
        <dbReference type="SAM" id="MobiDB-lite"/>
    </source>
</evidence>
<proteinExistence type="inferred from homology"/>
<dbReference type="AlphaFoldDB" id="A0A4S4C144"/>
<feature type="region of interest" description="Disordered" evidence="8">
    <location>
        <begin position="1"/>
        <end position="55"/>
    </location>
</feature>
<feature type="transmembrane region" description="Helical" evidence="7">
    <location>
        <begin position="61"/>
        <end position="79"/>
    </location>
</feature>
<evidence type="ECO:0000256" key="2">
    <source>
        <dbReference type="ARBA" id="ARBA00004401"/>
    </source>
</evidence>
<sequence length="239" mass="26788">MDQSSNGKREDEDVLERSGLGGEFGKSDAAYPERSEGAGEAPRSGPAPKNPSKAGNETKEWIKALAIAGVLVVILRWFIIQPFVVDGESMEPNFQNRERIIVNMLLYDIRQPKRGEVIVFKVPEENRNFIKRVIAVPGDTVKVEGDDVYVNGEKLNEPYLTDAIEQAHEAGHNYNDTDFPNSLYPDGTVPENMLFVMGDNRGNSKDSRMIGYVPMDHVIGRAELIFWPLNEINYIGRGY</sequence>
<gene>
    <name evidence="10" type="primary">lepB</name>
    <name evidence="10" type="ORF">E6C55_09250</name>
</gene>
<dbReference type="NCBIfam" id="TIGR02227">
    <property type="entry name" value="sigpep_I_bact"/>
    <property type="match status" value="1"/>
</dbReference>
<dbReference type="Proteomes" id="UP000310636">
    <property type="component" value="Unassembled WGS sequence"/>
</dbReference>
<dbReference type="CDD" id="cd06530">
    <property type="entry name" value="S26_SPase_I"/>
    <property type="match status" value="1"/>
</dbReference>
<evidence type="ECO:0000259" key="9">
    <source>
        <dbReference type="Pfam" id="PF10502"/>
    </source>
</evidence>
<reference evidence="10 11" key="1">
    <citation type="submission" date="2019-04" db="EMBL/GenBank/DDBJ databases">
        <title>Cohnella sp. nov. isolated from preserved vegetables.</title>
        <authorList>
            <person name="Lin S.-Y."/>
            <person name="Hung M.-H."/>
            <person name="Young C.-C."/>
        </authorList>
    </citation>
    <scope>NUCLEOTIDE SEQUENCE [LARGE SCALE GENOMIC DNA]</scope>
    <source>
        <strain evidence="10 11">CC-MHH1044</strain>
    </source>
</reference>
<evidence type="ECO:0000256" key="6">
    <source>
        <dbReference type="PIRSR" id="PIRSR600223-1"/>
    </source>
</evidence>
<evidence type="ECO:0000256" key="7">
    <source>
        <dbReference type="RuleBase" id="RU362042"/>
    </source>
</evidence>
<dbReference type="OrthoDB" id="9802919at2"/>
<dbReference type="EC" id="3.4.21.89" evidence="4 7"/>
<feature type="domain" description="Peptidase S26" evidence="9">
    <location>
        <begin position="59"/>
        <end position="227"/>
    </location>
</feature>
<evidence type="ECO:0000313" key="11">
    <source>
        <dbReference type="Proteomes" id="UP000310636"/>
    </source>
</evidence>
<dbReference type="EMBL" id="SSOB01000009">
    <property type="protein sequence ID" value="THF81285.1"/>
    <property type="molecule type" value="Genomic_DNA"/>
</dbReference>
<feature type="active site" evidence="6">
    <location>
        <position position="131"/>
    </location>
</feature>
<dbReference type="PRINTS" id="PR00727">
    <property type="entry name" value="LEADERPTASE"/>
</dbReference>
<dbReference type="Pfam" id="PF10502">
    <property type="entry name" value="Peptidase_S26"/>
    <property type="match status" value="1"/>
</dbReference>
<keyword evidence="7" id="KW-0645">Protease</keyword>
<feature type="active site" evidence="6">
    <location>
        <position position="89"/>
    </location>
</feature>
<keyword evidence="7" id="KW-0812">Transmembrane</keyword>
<evidence type="ECO:0000256" key="5">
    <source>
        <dbReference type="ARBA" id="ARBA00022801"/>
    </source>
</evidence>
<comment type="catalytic activity">
    <reaction evidence="1 7">
        <text>Cleavage of hydrophobic, N-terminal signal or leader sequences from secreted and periplasmic proteins.</text>
        <dbReference type="EC" id="3.4.21.89"/>
    </reaction>
</comment>
<comment type="subcellular location">
    <subcellularLocation>
        <location evidence="2">Cell membrane</location>
        <topology evidence="2">Single-pass type II membrane protein</topology>
    </subcellularLocation>
    <subcellularLocation>
        <location evidence="7">Membrane</location>
        <topology evidence="7">Single-pass type II membrane protein</topology>
    </subcellularLocation>
</comment>
<keyword evidence="11" id="KW-1185">Reference proteome</keyword>
<protein>
    <recommendedName>
        <fullName evidence="4 7">Signal peptidase I</fullName>
        <ecNumber evidence="4 7">3.4.21.89</ecNumber>
    </recommendedName>
</protein>
<evidence type="ECO:0000313" key="10">
    <source>
        <dbReference type="EMBL" id="THF81285.1"/>
    </source>
</evidence>
<keyword evidence="5 7" id="KW-0378">Hydrolase</keyword>
<keyword evidence="7" id="KW-1133">Transmembrane helix</keyword>
<comment type="similarity">
    <text evidence="3 7">Belongs to the peptidase S26 family.</text>
</comment>
<keyword evidence="7" id="KW-0472">Membrane</keyword>
<dbReference type="SUPFAM" id="SSF51306">
    <property type="entry name" value="LexA/Signal peptidase"/>
    <property type="match status" value="1"/>
</dbReference>
<dbReference type="InterPro" id="IPR019758">
    <property type="entry name" value="Pept_S26A_signal_pept_1_CS"/>
</dbReference>
<name>A0A4S4C144_9BACL</name>
<dbReference type="Gene3D" id="2.10.109.10">
    <property type="entry name" value="Umud Fragment, subunit A"/>
    <property type="match status" value="1"/>
</dbReference>
<dbReference type="PROSITE" id="PS00760">
    <property type="entry name" value="SPASE_I_2"/>
    <property type="match status" value="1"/>
</dbReference>
<evidence type="ECO:0000256" key="1">
    <source>
        <dbReference type="ARBA" id="ARBA00000677"/>
    </source>
</evidence>
<dbReference type="InterPro" id="IPR019757">
    <property type="entry name" value="Pept_S26A_signal_pept_1_Lys-AS"/>
</dbReference>